<keyword evidence="7" id="KW-1185">Reference proteome</keyword>
<dbReference type="Pfam" id="PF01965">
    <property type="entry name" value="DJ-1_PfpI"/>
    <property type="match status" value="1"/>
</dbReference>
<keyword evidence="1" id="KW-0346">Stress response</keyword>
<dbReference type="GO" id="GO:0019243">
    <property type="term" value="P:methylglyoxal catabolic process to D-lactate via S-lactoyl-glutathione"/>
    <property type="evidence" value="ECO:0007669"/>
    <property type="project" value="TreeGrafter"/>
</dbReference>
<feature type="domain" description="DJ-1/PfpI" evidence="5">
    <location>
        <begin position="40"/>
        <end position="247"/>
    </location>
</feature>
<proteinExistence type="inferred from homology"/>
<accession>A0A432XDR4</accession>
<dbReference type="RefSeq" id="WP_126834259.1">
    <property type="nucleotide sequence ID" value="NZ_PIPT01000007.1"/>
</dbReference>
<evidence type="ECO:0000256" key="3">
    <source>
        <dbReference type="ARBA" id="ARBA00038493"/>
    </source>
</evidence>
<sequence>MKNVILFLTAAALILGSCCLKTAMAQTPAQTPEGGDSQKRVVMLISSNGTEQALELSYDLEELAQAYLVLHDNGVQVDIMSPKGGPVLVKNNKDDLAYIQRFKQLALSQLENTLAPASVNLSDYHAVFVIGGAGAMIDLPADAATQTLLSSAVARDMTITAVCHGPAALVNLHTADGSWFVEGKRMNSFTNTEEHAFSAEHIEHFPFLLEDKLKERGAIFVNNAPMLPYVAVDGNLITAQNPGSVAKAAEATVLALGLPLQTREAFKDEATMELISKARETGAAVLDLALARDTDSYDMNYLALYGFYAYRIADTQDKPRELTLMQTIRKYFSHPEYDTQLILNLLEQGQRDAALEVFEEFKTRFAGHANIAKLESAF</sequence>
<organism evidence="6 7">
    <name type="scientific">Pseudidiomarina aquimaris</name>
    <dbReference type="NCBI Taxonomy" id="641841"/>
    <lineage>
        <taxon>Bacteria</taxon>
        <taxon>Pseudomonadati</taxon>
        <taxon>Pseudomonadota</taxon>
        <taxon>Gammaproteobacteria</taxon>
        <taxon>Alteromonadales</taxon>
        <taxon>Idiomarinaceae</taxon>
        <taxon>Pseudidiomarina</taxon>
    </lineage>
</organism>
<evidence type="ECO:0000256" key="2">
    <source>
        <dbReference type="ARBA" id="ARBA00023239"/>
    </source>
</evidence>
<dbReference type="AlphaFoldDB" id="A0A432XDR4"/>
<dbReference type="Gene3D" id="3.40.50.880">
    <property type="match status" value="1"/>
</dbReference>
<dbReference type="GO" id="GO:0019172">
    <property type="term" value="F:glyoxalase III activity"/>
    <property type="evidence" value="ECO:0007669"/>
    <property type="project" value="TreeGrafter"/>
</dbReference>
<dbReference type="SUPFAM" id="SSF52317">
    <property type="entry name" value="Class I glutamine amidotransferase-like"/>
    <property type="match status" value="1"/>
</dbReference>
<evidence type="ECO:0000259" key="5">
    <source>
        <dbReference type="Pfam" id="PF01965"/>
    </source>
</evidence>
<dbReference type="GO" id="GO:0005737">
    <property type="term" value="C:cytoplasm"/>
    <property type="evidence" value="ECO:0007669"/>
    <property type="project" value="TreeGrafter"/>
</dbReference>
<comment type="caution">
    <text evidence="6">The sequence shown here is derived from an EMBL/GenBank/DDBJ whole genome shotgun (WGS) entry which is preliminary data.</text>
</comment>
<evidence type="ECO:0000313" key="6">
    <source>
        <dbReference type="EMBL" id="RUO46881.1"/>
    </source>
</evidence>
<evidence type="ECO:0000313" key="7">
    <source>
        <dbReference type="Proteomes" id="UP000286678"/>
    </source>
</evidence>
<keyword evidence="6" id="KW-0315">Glutamine amidotransferase</keyword>
<keyword evidence="4" id="KW-0732">Signal</keyword>
<dbReference type="Proteomes" id="UP000286678">
    <property type="component" value="Unassembled WGS sequence"/>
</dbReference>
<comment type="similarity">
    <text evidence="3">Belongs to the peptidase C56 family. HSP31-like subfamily.</text>
</comment>
<dbReference type="InterPro" id="IPR002818">
    <property type="entry name" value="DJ-1/PfpI"/>
</dbReference>
<evidence type="ECO:0000256" key="4">
    <source>
        <dbReference type="SAM" id="SignalP"/>
    </source>
</evidence>
<reference evidence="7" key="1">
    <citation type="journal article" date="2018" name="Front. Microbiol.">
        <title>Genome-Based Analysis Reveals the Taxonomy and Diversity of the Family Idiomarinaceae.</title>
        <authorList>
            <person name="Liu Y."/>
            <person name="Lai Q."/>
            <person name="Shao Z."/>
        </authorList>
    </citation>
    <scope>NUCLEOTIDE SEQUENCE [LARGE SCALE GENOMIC DNA]</scope>
    <source>
        <strain evidence="7">SW15</strain>
    </source>
</reference>
<evidence type="ECO:0000256" key="1">
    <source>
        <dbReference type="ARBA" id="ARBA00023016"/>
    </source>
</evidence>
<dbReference type="OrthoDB" id="9792284at2"/>
<protein>
    <submittedName>
        <fullName evidence="6">Type 1 glutamine amidotransferase domain-containing protein</fullName>
    </submittedName>
</protein>
<keyword evidence="2" id="KW-0456">Lyase</keyword>
<gene>
    <name evidence="6" type="ORF">CWE21_09770</name>
</gene>
<dbReference type="PANTHER" id="PTHR48094:SF11">
    <property type="entry name" value="GLUTATHIONE-INDEPENDENT GLYOXALASE HSP31-RELATED"/>
    <property type="match status" value="1"/>
</dbReference>
<feature type="chain" id="PRO_5019483303" evidence="4">
    <location>
        <begin position="26"/>
        <end position="378"/>
    </location>
</feature>
<dbReference type="InterPro" id="IPR050325">
    <property type="entry name" value="Prot/Nucl_acid_deglycase"/>
</dbReference>
<dbReference type="CDD" id="cd03141">
    <property type="entry name" value="GATase1_Hsp31_like"/>
    <property type="match status" value="1"/>
</dbReference>
<dbReference type="PANTHER" id="PTHR48094">
    <property type="entry name" value="PROTEIN/NUCLEIC ACID DEGLYCASE DJ-1-RELATED"/>
    <property type="match status" value="1"/>
</dbReference>
<name>A0A432XDR4_9GAMM</name>
<dbReference type="EMBL" id="PIPT01000007">
    <property type="protein sequence ID" value="RUO46881.1"/>
    <property type="molecule type" value="Genomic_DNA"/>
</dbReference>
<dbReference type="InterPro" id="IPR029062">
    <property type="entry name" value="Class_I_gatase-like"/>
</dbReference>
<dbReference type="GO" id="GO:0016740">
    <property type="term" value="F:transferase activity"/>
    <property type="evidence" value="ECO:0007669"/>
    <property type="project" value="UniProtKB-KW"/>
</dbReference>
<feature type="signal peptide" evidence="4">
    <location>
        <begin position="1"/>
        <end position="25"/>
    </location>
</feature>
<dbReference type="PROSITE" id="PS51257">
    <property type="entry name" value="PROKAR_LIPOPROTEIN"/>
    <property type="match status" value="1"/>
</dbReference>
<keyword evidence="6" id="KW-0808">Transferase</keyword>